<comment type="caution">
    <text evidence="2">The sequence shown here is derived from an EMBL/GenBank/DDBJ whole genome shotgun (WGS) entry which is preliminary data.</text>
</comment>
<dbReference type="EMBL" id="JAAKFY010000008">
    <property type="protein sequence ID" value="KAF3854021.1"/>
    <property type="molecule type" value="Genomic_DNA"/>
</dbReference>
<proteinExistence type="predicted"/>
<dbReference type="AlphaFoldDB" id="A0A7J5YYZ5"/>
<dbReference type="Proteomes" id="UP000518266">
    <property type="component" value="Unassembled WGS sequence"/>
</dbReference>
<organism evidence="2 3">
    <name type="scientific">Dissostichus mawsoni</name>
    <name type="common">Antarctic cod</name>
    <dbReference type="NCBI Taxonomy" id="36200"/>
    <lineage>
        <taxon>Eukaryota</taxon>
        <taxon>Metazoa</taxon>
        <taxon>Chordata</taxon>
        <taxon>Craniata</taxon>
        <taxon>Vertebrata</taxon>
        <taxon>Euteleostomi</taxon>
        <taxon>Actinopterygii</taxon>
        <taxon>Neopterygii</taxon>
        <taxon>Teleostei</taxon>
        <taxon>Neoteleostei</taxon>
        <taxon>Acanthomorphata</taxon>
        <taxon>Eupercaria</taxon>
        <taxon>Perciformes</taxon>
        <taxon>Notothenioidei</taxon>
        <taxon>Nototheniidae</taxon>
        <taxon>Dissostichus</taxon>
    </lineage>
</organism>
<sequence length="444" mass="49567">MVCHSDQETQTDFSEAKQDDEKTQPETETKKPKGTTKYTQTPVVCQRPGNTDRLLEAKQDDEKTQPETEEKKQDTPEAKTQNTAQTQLKQNANKDNDKAASESTEKQNPENESKSKEENPSAGAEPKSYAKVVSGEGGSQKQSNVEASKAADKNKKTPKHTGSKPSETSTRCSHVHRSHLCSAGQKSFTFTKASFIVMRSKVSCSLLVRWWVGRIKSVAVSEAWQASAGTLLNRIFQKWILSDKQSTERLLSFCTWKNRFIDNSQPPMIKTSELIAETLVQILKGEPKEKVPGSWRSSSPLIQGLSVFVVSQKRQISLGVKGYAELCLLVSSETSMDKENLEGLLGHFPNPQFMVLALMNRCAQSMVSELVLLLPLLFRLRQPGADANKVGPSVEEANWSGLESVYYRPFRENIQSHLTKGSECVSKHPYFPKTDDAFLFKKNT</sequence>
<gene>
    <name evidence="2" type="ORF">F7725_014709</name>
</gene>
<accession>A0A7J5YYZ5</accession>
<evidence type="ECO:0000313" key="2">
    <source>
        <dbReference type="EMBL" id="KAF3854021.1"/>
    </source>
</evidence>
<feature type="compositionally biased region" description="Basic and acidic residues" evidence="1">
    <location>
        <begin position="53"/>
        <end position="77"/>
    </location>
</feature>
<protein>
    <submittedName>
        <fullName evidence="2">Uncharacterized protein</fullName>
    </submittedName>
</protein>
<feature type="compositionally biased region" description="Basic and acidic residues" evidence="1">
    <location>
        <begin position="14"/>
        <end position="31"/>
    </location>
</feature>
<reference evidence="2 3" key="1">
    <citation type="submission" date="2020-03" db="EMBL/GenBank/DDBJ databases">
        <title>Dissostichus mawsoni Genome sequencing and assembly.</title>
        <authorList>
            <person name="Park H."/>
        </authorList>
    </citation>
    <scope>NUCLEOTIDE SEQUENCE [LARGE SCALE GENOMIC DNA]</scope>
    <source>
        <strain evidence="2">DM0001</strain>
        <tissue evidence="2">Muscle</tissue>
    </source>
</reference>
<keyword evidence="3" id="KW-1185">Reference proteome</keyword>
<evidence type="ECO:0000256" key="1">
    <source>
        <dbReference type="SAM" id="MobiDB-lite"/>
    </source>
</evidence>
<feature type="region of interest" description="Disordered" evidence="1">
    <location>
        <begin position="1"/>
        <end position="173"/>
    </location>
</feature>
<evidence type="ECO:0000313" key="3">
    <source>
        <dbReference type="Proteomes" id="UP000518266"/>
    </source>
</evidence>
<feature type="compositionally biased region" description="Polar residues" evidence="1">
    <location>
        <begin position="78"/>
        <end position="91"/>
    </location>
</feature>
<feature type="compositionally biased region" description="Polar residues" evidence="1">
    <location>
        <begin position="163"/>
        <end position="172"/>
    </location>
</feature>
<feature type="compositionally biased region" description="Basic and acidic residues" evidence="1">
    <location>
        <begin position="92"/>
        <end position="119"/>
    </location>
</feature>
<name>A0A7J5YYZ5_DISMA</name>
<dbReference type="OrthoDB" id="8961907at2759"/>